<dbReference type="STRING" id="1333998.M2A_2191"/>
<feature type="transmembrane region" description="Helical" evidence="5">
    <location>
        <begin position="17"/>
        <end position="35"/>
    </location>
</feature>
<feature type="transmembrane region" description="Helical" evidence="5">
    <location>
        <begin position="111"/>
        <end position="132"/>
    </location>
</feature>
<dbReference type="InterPro" id="IPR032808">
    <property type="entry name" value="DoxX"/>
</dbReference>
<evidence type="ECO:0000256" key="2">
    <source>
        <dbReference type="ARBA" id="ARBA00022692"/>
    </source>
</evidence>
<comment type="subcellular location">
    <subcellularLocation>
        <location evidence="1">Membrane</location>
        <topology evidence="1">Multi-pass membrane protein</topology>
    </subcellularLocation>
</comment>
<keyword evidence="7" id="KW-1185">Reference proteome</keyword>
<proteinExistence type="predicted"/>
<accession>A0A081BCC4</accession>
<sequence length="142" mass="15213">MTPVWIDKLLGARAVHLIGRIVLTFMFWGSGLSILADFSGFAREAEALGFSNGEAVAAATALTQLTGSALIIWGRYVWLGAGALGIFTFLTIPLVHHFWAMPDGPQKIMSFHTATEHISMIGALILVSVLMAGREGERTKGA</sequence>
<protein>
    <submittedName>
        <fullName evidence="6">DoxX family protein</fullName>
    </submittedName>
</protein>
<keyword evidence="3 5" id="KW-1133">Transmembrane helix</keyword>
<reference evidence="6 7" key="1">
    <citation type="submission" date="2014-07" db="EMBL/GenBank/DDBJ databases">
        <title>Tepidicaulis marinum gen. nov., sp. nov., a novel marine bacterium denitrifying nitrate to nitrous oxide strictly under microaerobic conditions.</title>
        <authorList>
            <person name="Takeuchi M."/>
            <person name="Yamagishi T."/>
            <person name="Kamagata Y."/>
            <person name="Oshima K."/>
            <person name="Hattori M."/>
            <person name="Katayama T."/>
            <person name="Hanada S."/>
            <person name="Tamaki H."/>
            <person name="Marumo K."/>
            <person name="Maeda H."/>
            <person name="Nedachi M."/>
            <person name="Iwasaki W."/>
            <person name="Suwa Y."/>
            <person name="Sakata S."/>
        </authorList>
    </citation>
    <scope>NUCLEOTIDE SEQUENCE [LARGE SCALE GENOMIC DNA]</scope>
    <source>
        <strain evidence="6 7">MA2</strain>
    </source>
</reference>
<dbReference type="Proteomes" id="UP000028702">
    <property type="component" value="Unassembled WGS sequence"/>
</dbReference>
<keyword evidence="4 5" id="KW-0472">Membrane</keyword>
<keyword evidence="2 5" id="KW-0812">Transmembrane</keyword>
<dbReference type="Pfam" id="PF07681">
    <property type="entry name" value="DoxX"/>
    <property type="match status" value="1"/>
</dbReference>
<comment type="caution">
    <text evidence="6">The sequence shown here is derived from an EMBL/GenBank/DDBJ whole genome shotgun (WGS) entry which is preliminary data.</text>
</comment>
<evidence type="ECO:0000256" key="5">
    <source>
        <dbReference type="SAM" id="Phobius"/>
    </source>
</evidence>
<evidence type="ECO:0000313" key="6">
    <source>
        <dbReference type="EMBL" id="GAK45692.1"/>
    </source>
</evidence>
<name>A0A081BCC4_9HYPH</name>
<gene>
    <name evidence="6" type="ORF">M2A_2191</name>
</gene>
<evidence type="ECO:0000256" key="1">
    <source>
        <dbReference type="ARBA" id="ARBA00004141"/>
    </source>
</evidence>
<dbReference type="GO" id="GO:0016020">
    <property type="term" value="C:membrane"/>
    <property type="evidence" value="ECO:0007669"/>
    <property type="project" value="UniProtKB-SubCell"/>
</dbReference>
<feature type="transmembrane region" description="Helical" evidence="5">
    <location>
        <begin position="55"/>
        <end position="73"/>
    </location>
</feature>
<feature type="transmembrane region" description="Helical" evidence="5">
    <location>
        <begin position="78"/>
        <end position="99"/>
    </location>
</feature>
<dbReference type="eggNOG" id="COG2259">
    <property type="taxonomic scope" value="Bacteria"/>
</dbReference>
<organism evidence="6 7">
    <name type="scientific">Tepidicaulis marinus</name>
    <dbReference type="NCBI Taxonomy" id="1333998"/>
    <lineage>
        <taxon>Bacteria</taxon>
        <taxon>Pseudomonadati</taxon>
        <taxon>Pseudomonadota</taxon>
        <taxon>Alphaproteobacteria</taxon>
        <taxon>Hyphomicrobiales</taxon>
        <taxon>Parvibaculaceae</taxon>
        <taxon>Tepidicaulis</taxon>
    </lineage>
</organism>
<evidence type="ECO:0000256" key="3">
    <source>
        <dbReference type="ARBA" id="ARBA00022989"/>
    </source>
</evidence>
<dbReference type="EMBL" id="BBIO01000011">
    <property type="protein sequence ID" value="GAK45692.1"/>
    <property type="molecule type" value="Genomic_DNA"/>
</dbReference>
<dbReference type="RefSeq" id="WP_045447169.1">
    <property type="nucleotide sequence ID" value="NZ_BBIO01000011.1"/>
</dbReference>
<dbReference type="AlphaFoldDB" id="A0A081BCC4"/>
<evidence type="ECO:0000256" key="4">
    <source>
        <dbReference type="ARBA" id="ARBA00023136"/>
    </source>
</evidence>
<evidence type="ECO:0000313" key="7">
    <source>
        <dbReference type="Proteomes" id="UP000028702"/>
    </source>
</evidence>